<dbReference type="PANTHER" id="PTHR42718:SF11">
    <property type="entry name" value="MAJOR FACILITATOR SUPERFAMILY (MFS) PROFILE DOMAIN-CONTAINING PROTEIN"/>
    <property type="match status" value="1"/>
</dbReference>
<dbReference type="Proteomes" id="UP000076863">
    <property type="component" value="Unassembled WGS sequence"/>
</dbReference>
<keyword evidence="4 5" id="KW-0472">Membrane</keyword>
<keyword evidence="2 5" id="KW-0812">Transmembrane</keyword>
<feature type="transmembrane region" description="Helical" evidence="5">
    <location>
        <begin position="118"/>
        <end position="136"/>
    </location>
</feature>
<dbReference type="PANTHER" id="PTHR42718">
    <property type="entry name" value="MAJOR FACILITATOR SUPERFAMILY MULTIDRUG TRANSPORTER MFSC"/>
    <property type="match status" value="1"/>
</dbReference>
<gene>
    <name evidence="7" type="ORF">BBO_06074</name>
</gene>
<feature type="domain" description="Major facilitator superfamily (MFS) profile" evidence="6">
    <location>
        <begin position="80"/>
        <end position="547"/>
    </location>
</feature>
<feature type="transmembrane region" description="Helical" evidence="5">
    <location>
        <begin position="523"/>
        <end position="542"/>
    </location>
</feature>
<feature type="transmembrane region" description="Helical" evidence="5">
    <location>
        <begin position="237"/>
        <end position="258"/>
    </location>
</feature>
<feature type="transmembrane region" description="Helical" evidence="5">
    <location>
        <begin position="76"/>
        <end position="98"/>
    </location>
</feature>
<feature type="transmembrane region" description="Helical" evidence="5">
    <location>
        <begin position="302"/>
        <end position="323"/>
    </location>
</feature>
<dbReference type="InterPro" id="IPR036259">
    <property type="entry name" value="MFS_trans_sf"/>
</dbReference>
<dbReference type="Gene3D" id="1.20.1720.10">
    <property type="entry name" value="Multidrug resistance protein D"/>
    <property type="match status" value="1"/>
</dbReference>
<feature type="transmembrane region" description="Helical" evidence="5">
    <location>
        <begin position="270"/>
        <end position="290"/>
    </location>
</feature>
<proteinExistence type="predicted"/>
<comment type="subcellular location">
    <subcellularLocation>
        <location evidence="1">Membrane</location>
        <topology evidence="1">Multi-pass membrane protein</topology>
    </subcellularLocation>
</comment>
<dbReference type="SUPFAM" id="SSF103473">
    <property type="entry name" value="MFS general substrate transporter"/>
    <property type="match status" value="1"/>
</dbReference>
<dbReference type="Pfam" id="PF07690">
    <property type="entry name" value="MFS_1"/>
    <property type="match status" value="1"/>
</dbReference>
<dbReference type="GO" id="GO:0016020">
    <property type="term" value="C:membrane"/>
    <property type="evidence" value="ECO:0007669"/>
    <property type="project" value="UniProtKB-SubCell"/>
</dbReference>
<dbReference type="EMBL" id="AZHA01000019">
    <property type="protein sequence ID" value="OAA40490.1"/>
    <property type="molecule type" value="Genomic_DNA"/>
</dbReference>
<evidence type="ECO:0000256" key="5">
    <source>
        <dbReference type="SAM" id="Phobius"/>
    </source>
</evidence>
<feature type="transmembrane region" description="Helical" evidence="5">
    <location>
        <begin position="171"/>
        <end position="194"/>
    </location>
</feature>
<evidence type="ECO:0000256" key="2">
    <source>
        <dbReference type="ARBA" id="ARBA00022692"/>
    </source>
</evidence>
<feature type="transmembrane region" description="Helical" evidence="5">
    <location>
        <begin position="445"/>
        <end position="468"/>
    </location>
</feature>
<evidence type="ECO:0000313" key="8">
    <source>
        <dbReference type="Proteomes" id="UP000076863"/>
    </source>
</evidence>
<feature type="transmembrane region" description="Helical" evidence="5">
    <location>
        <begin position="378"/>
        <end position="399"/>
    </location>
</feature>
<evidence type="ECO:0000256" key="1">
    <source>
        <dbReference type="ARBA" id="ARBA00004141"/>
    </source>
</evidence>
<feature type="transmembrane region" description="Helical" evidence="5">
    <location>
        <begin position="148"/>
        <end position="165"/>
    </location>
</feature>
<dbReference type="GO" id="GO:0022857">
    <property type="term" value="F:transmembrane transporter activity"/>
    <property type="evidence" value="ECO:0007669"/>
    <property type="project" value="InterPro"/>
</dbReference>
<reference evidence="7 8" key="1">
    <citation type="journal article" date="2016" name="Genome Biol. Evol.">
        <title>Divergent and convergent evolution of fungal pathogenicity.</title>
        <authorList>
            <person name="Shang Y."/>
            <person name="Xiao G."/>
            <person name="Zheng P."/>
            <person name="Cen K."/>
            <person name="Zhan S."/>
            <person name="Wang C."/>
        </authorList>
    </citation>
    <scope>NUCLEOTIDE SEQUENCE [LARGE SCALE GENOMIC DNA]</scope>
    <source>
        <strain evidence="7 8">RCEF 3172</strain>
    </source>
</reference>
<evidence type="ECO:0000259" key="6">
    <source>
        <dbReference type="PROSITE" id="PS50850"/>
    </source>
</evidence>
<feature type="transmembrane region" description="Helical" evidence="5">
    <location>
        <begin position="206"/>
        <end position="231"/>
    </location>
</feature>
<dbReference type="AlphaFoldDB" id="A0A167BWB9"/>
<name>A0A167BWB9_9HYPO</name>
<evidence type="ECO:0000313" key="7">
    <source>
        <dbReference type="EMBL" id="OAA40490.1"/>
    </source>
</evidence>
<protein>
    <submittedName>
        <fullName evidence="7">Membrane transporter</fullName>
    </submittedName>
</protein>
<evidence type="ECO:0000256" key="3">
    <source>
        <dbReference type="ARBA" id="ARBA00022989"/>
    </source>
</evidence>
<dbReference type="PROSITE" id="PS50850">
    <property type="entry name" value="MFS"/>
    <property type="match status" value="1"/>
</dbReference>
<keyword evidence="8" id="KW-1185">Reference proteome</keyword>
<keyword evidence="3 5" id="KW-1133">Transmembrane helix</keyword>
<feature type="transmembrane region" description="Helical" evidence="5">
    <location>
        <begin position="480"/>
        <end position="503"/>
    </location>
</feature>
<organism evidence="7 8">
    <name type="scientific">Beauveria brongniartii RCEF 3172</name>
    <dbReference type="NCBI Taxonomy" id="1081107"/>
    <lineage>
        <taxon>Eukaryota</taxon>
        <taxon>Fungi</taxon>
        <taxon>Dikarya</taxon>
        <taxon>Ascomycota</taxon>
        <taxon>Pezizomycotina</taxon>
        <taxon>Sordariomycetes</taxon>
        <taxon>Hypocreomycetidae</taxon>
        <taxon>Hypocreales</taxon>
        <taxon>Cordycipitaceae</taxon>
        <taxon>Beauveria</taxon>
        <taxon>Beauveria brongniartii</taxon>
    </lineage>
</organism>
<dbReference type="OrthoDB" id="5086884at2759"/>
<feature type="transmembrane region" description="Helical" evidence="5">
    <location>
        <begin position="406"/>
        <end position="425"/>
    </location>
</feature>
<dbReference type="Gene3D" id="1.20.1250.20">
    <property type="entry name" value="MFS general substrate transporter like domains"/>
    <property type="match status" value="1"/>
</dbReference>
<sequence length="570" mass="61046">MACQQPAMAPDGGPDGGHTLVQFLSRVSQRRDDGDAEAKAKAISSSNNTSTNTDALLSAAEIERLGRVRPACFGSWWSEIAFVVTVVSSMMMSEYWISGFNIILPPVSADLGMADSERTWPASAINLTTAALLLVFARLADMYGGRSVFLGGHAWMCVWCLIGGFSRNGIMLIVCRAMQGVGAAAFVPAGLALLGQTYRPGPRKNLVFAVWGALACVGFYVGILVGAVTAQFLSWRWFFWIGAIVVAGIVAAGFLSIPRDLHPLDPSVRMDWLGAATIVPGLTLVVFALTDGGQAPQGWRTPYIYVILVIGLLFLGAAVYVQGWVAAQPLLPPALFKPKYMKRLCAVLFFAYGTFGLFLFYVSFYIETVLHTSPILTAAWFTPLAVGGMILAVTGGFIMHLLPNRILLLISTVGFLICVLLPPLIPDQTPGSGGVMSTSKLYWAYIFPAMLCGTIGVDIMFNVTNVFITTAMPHRHQNAASGLINSLLYLGQAFWLGIAELAVSASVQAQGADRLGPRKQLQIGFFLGVGLSALALLFTVTIKIGSAKATLTADEKAALSEAETQERPEK</sequence>
<accession>A0A167BWB9</accession>
<feature type="transmembrane region" description="Helical" evidence="5">
    <location>
        <begin position="344"/>
        <end position="366"/>
    </location>
</feature>
<evidence type="ECO:0000256" key="4">
    <source>
        <dbReference type="ARBA" id="ARBA00023136"/>
    </source>
</evidence>
<comment type="caution">
    <text evidence="7">The sequence shown here is derived from an EMBL/GenBank/DDBJ whole genome shotgun (WGS) entry which is preliminary data.</text>
</comment>
<dbReference type="InterPro" id="IPR011701">
    <property type="entry name" value="MFS"/>
</dbReference>
<dbReference type="InterPro" id="IPR020846">
    <property type="entry name" value="MFS_dom"/>
</dbReference>